<evidence type="ECO:0008006" key="4">
    <source>
        <dbReference type="Google" id="ProtNLM"/>
    </source>
</evidence>
<comment type="caution">
    <text evidence="2">The sequence shown here is derived from an EMBL/GenBank/DDBJ whole genome shotgun (WGS) entry which is preliminary data.</text>
</comment>
<sequence length="392" mass="43659">MAANEDIVDYVERSLTPIAAEDFTPVDSLILSWASYFRILPDLPEAATERGVEVRDLLRAECFPRFFWTVWDPEKCKRLLFAMAASPRFRSIRQCFCVDDVDDAEQKQFAACAYVLGPDLLYVAFRGTDRTLVGWKEDFNMTFAAPVPAQECAADYLATLASRTDAKLLVGGHSKGGNLAIYAAARNAELLGDRLLRVYSHDGPGFVPEILAEPGFRAIEERVDRTVPQSSIVGMFLDQSYAYTVVKSTNLGPLQHDPFSWVVEGKDFARANGLSFDARRIDTILSSWLLDHSPEQRELLVDAIYSIITLPEVETVTDLVESWQQSIPAVRDRIAALDPEVRAAILGMFKSLATSGLRGSGRKKEQRAHEGLAIARRQGREEKSHSHASNES</sequence>
<keyword evidence="3" id="KW-1185">Reference proteome</keyword>
<dbReference type="STRING" id="888050.HMPREF9004_0928"/>
<gene>
    <name evidence="2" type="ORF">HMPREF9004_0928</name>
</gene>
<dbReference type="AlphaFoldDB" id="N6WDR0"/>
<feature type="compositionally biased region" description="Basic and acidic residues" evidence="1">
    <location>
        <begin position="378"/>
        <end position="392"/>
    </location>
</feature>
<feature type="region of interest" description="Disordered" evidence="1">
    <location>
        <begin position="356"/>
        <end position="392"/>
    </location>
</feature>
<dbReference type="InterPro" id="IPR029058">
    <property type="entry name" value="AB_hydrolase_fold"/>
</dbReference>
<dbReference type="Gene3D" id="3.40.50.1820">
    <property type="entry name" value="alpha/beta hydrolase"/>
    <property type="match status" value="1"/>
</dbReference>
<evidence type="ECO:0000313" key="2">
    <source>
        <dbReference type="EMBL" id="ENO18359.1"/>
    </source>
</evidence>
<accession>N6WDR0</accession>
<dbReference type="HOGENOM" id="CLU_043142_2_0_11"/>
<dbReference type="InterPro" id="IPR024499">
    <property type="entry name" value="Mbeg1-like"/>
</dbReference>
<dbReference type="Proteomes" id="UP000013015">
    <property type="component" value="Unassembled WGS sequence"/>
</dbReference>
<protein>
    <recommendedName>
        <fullName evidence="4">DUF2974 domain-containing protein</fullName>
    </recommendedName>
</protein>
<dbReference type="EMBL" id="AQHZ01000015">
    <property type="protein sequence ID" value="ENO18359.1"/>
    <property type="molecule type" value="Genomic_DNA"/>
</dbReference>
<dbReference type="eggNOG" id="COG1073">
    <property type="taxonomic scope" value="Bacteria"/>
</dbReference>
<evidence type="ECO:0000313" key="3">
    <source>
        <dbReference type="Proteomes" id="UP000013015"/>
    </source>
</evidence>
<reference evidence="2 3" key="1">
    <citation type="submission" date="2013-03" db="EMBL/GenBank/DDBJ databases">
        <title>Reference genome for the Human Microbiome Project.</title>
        <authorList>
            <person name="Aqrawi P."/>
            <person name="Ayvaz T."/>
            <person name="Bess C."/>
            <person name="Blankenburg K."/>
            <person name="Coyle M."/>
            <person name="Deng J."/>
            <person name="Forbes L."/>
            <person name="Fowler G."/>
            <person name="Francisco L."/>
            <person name="Fu Q."/>
            <person name="Gibbs R."/>
            <person name="Gross S."/>
            <person name="Gubbala S."/>
            <person name="Hale W."/>
            <person name="Hemphill L."/>
            <person name="Highlander S."/>
            <person name="Hirani K."/>
            <person name="Jackson L."/>
            <person name="Jakkamsetti A."/>
            <person name="Javaid M."/>
            <person name="Jayaseelan J.C."/>
            <person name="Jiang H."/>
            <person name="Joshi V."/>
            <person name="Korchina V."/>
            <person name="Kovar C."/>
            <person name="Lara F."/>
            <person name="Lee S."/>
            <person name="Liu Y."/>
            <person name="Mata R."/>
            <person name="Mathew T."/>
            <person name="Munidasa M."/>
            <person name="Muzny D."/>
            <person name="Nazareth L."/>
            <person name="Ngo R."/>
            <person name="Nguyen L."/>
            <person name="Nguyen N."/>
            <person name="Okwuonu G."/>
            <person name="Ongeri F."/>
            <person name="Palculict T."/>
            <person name="Patil S."/>
            <person name="Petrosino J."/>
            <person name="Pham C."/>
            <person name="Pham P."/>
            <person name="Pu L.-L."/>
            <person name="Qin X."/>
            <person name="Qu J."/>
            <person name="Reid J."/>
            <person name="Ross M."/>
            <person name="Ruth R."/>
            <person name="Saada N."/>
            <person name="San Lucas F."/>
            <person name="Santibanez J."/>
            <person name="Shang Y."/>
            <person name="Simmons D."/>
            <person name="Song X.-Z."/>
            <person name="Tang L.-Y."/>
            <person name="Thornton R."/>
            <person name="Warren J."/>
            <person name="Weissenberger G."/>
            <person name="Wilczek-Boney K."/>
            <person name="Worley K."/>
            <person name="Youmans B."/>
            <person name="Zhang J."/>
            <person name="Zhang L."/>
            <person name="Zhao Z."/>
            <person name="Zhou C."/>
            <person name="Zhu D."/>
            <person name="Zhu Y."/>
        </authorList>
    </citation>
    <scope>NUCLEOTIDE SEQUENCE [LARGE SCALE GENOMIC DNA]</scope>
    <source>
        <strain evidence="2 3">F0333</strain>
    </source>
</reference>
<organism evidence="2 3">
    <name type="scientific">Schaalia cardiffensis F0333</name>
    <dbReference type="NCBI Taxonomy" id="888050"/>
    <lineage>
        <taxon>Bacteria</taxon>
        <taxon>Bacillati</taxon>
        <taxon>Actinomycetota</taxon>
        <taxon>Actinomycetes</taxon>
        <taxon>Actinomycetales</taxon>
        <taxon>Actinomycetaceae</taxon>
        <taxon>Schaalia</taxon>
    </lineage>
</organism>
<name>N6WDR0_9ACTO</name>
<dbReference type="SUPFAM" id="SSF53474">
    <property type="entry name" value="alpha/beta-Hydrolases"/>
    <property type="match status" value="1"/>
</dbReference>
<dbReference type="PATRIC" id="fig|888050.3.peg.875"/>
<dbReference type="Pfam" id="PF11187">
    <property type="entry name" value="Mbeg1-like"/>
    <property type="match status" value="1"/>
</dbReference>
<evidence type="ECO:0000256" key="1">
    <source>
        <dbReference type="SAM" id="MobiDB-lite"/>
    </source>
</evidence>
<dbReference type="RefSeq" id="WP_005962805.1">
    <property type="nucleotide sequence ID" value="NZ_CP040505.1"/>
</dbReference>
<dbReference type="OrthoDB" id="9769481at2"/>
<proteinExistence type="predicted"/>